<dbReference type="GO" id="GO:0004674">
    <property type="term" value="F:protein serine/threonine kinase activity"/>
    <property type="evidence" value="ECO:0007669"/>
    <property type="project" value="UniProtKB-KW"/>
</dbReference>
<evidence type="ECO:0008006" key="13">
    <source>
        <dbReference type="Google" id="ProtNLM"/>
    </source>
</evidence>
<dbReference type="PROSITE" id="PS50011">
    <property type="entry name" value="PROTEIN_KINASE_DOM"/>
    <property type="match status" value="1"/>
</dbReference>
<dbReference type="InterPro" id="IPR011009">
    <property type="entry name" value="Kinase-like_dom_sf"/>
</dbReference>
<dbReference type="PROSITE" id="PS51285">
    <property type="entry name" value="AGC_KINASE_CTER"/>
    <property type="match status" value="1"/>
</dbReference>
<feature type="binding site" evidence="7">
    <location>
        <position position="105"/>
    </location>
    <ligand>
        <name>ATP</name>
        <dbReference type="ChEBI" id="CHEBI:30616"/>
    </ligand>
</feature>
<evidence type="ECO:0000256" key="3">
    <source>
        <dbReference type="ARBA" id="ARBA00022679"/>
    </source>
</evidence>
<reference evidence="12" key="1">
    <citation type="journal article" date="2010" name="Science">
        <title>The genome of the Western clawed frog Xenopus tropicalis.</title>
        <authorList>
            <person name="Hellsten U."/>
            <person name="Harland R.M."/>
            <person name="Gilchrist M.J."/>
            <person name="Hendrix D."/>
            <person name="Jurka J."/>
            <person name="Kapitonov V."/>
            <person name="Ovcharenko I."/>
            <person name="Putnam N.H."/>
            <person name="Shu S."/>
            <person name="Taher L."/>
            <person name="Blitz I.L."/>
            <person name="Blumberg B."/>
            <person name="Dichmann D.S."/>
            <person name="Dubchak I."/>
            <person name="Amaya E."/>
            <person name="Detter J.C."/>
            <person name="Fletcher R."/>
            <person name="Gerhard D.S."/>
            <person name="Goodstein D."/>
            <person name="Graves T."/>
            <person name="Grigoriev I.V."/>
            <person name="Grimwood J."/>
            <person name="Kawashima T."/>
            <person name="Lindquist E."/>
            <person name="Lucas S.M."/>
            <person name="Mead P.E."/>
            <person name="Mitros T."/>
            <person name="Ogino H."/>
            <person name="Ohta Y."/>
            <person name="Poliakov A.V."/>
            <person name="Pollet N."/>
            <person name="Robert J."/>
            <person name="Salamov A."/>
            <person name="Sater A.K."/>
            <person name="Schmutz J."/>
            <person name="Terry A."/>
            <person name="Vize P.D."/>
            <person name="Warren W.C."/>
            <person name="Wells D."/>
            <person name="Wills A."/>
            <person name="Wilson R.K."/>
            <person name="Zimmerman L.B."/>
            <person name="Zorn A.M."/>
            <person name="Grainger R."/>
            <person name="Grammer T."/>
            <person name="Khokha M.K."/>
            <person name="Richardson P.M."/>
            <person name="Rokhsar D.S."/>
        </authorList>
    </citation>
    <scope>NUCLEOTIDE SEQUENCE [LARGE SCALE GENOMIC DNA]</scope>
    <source>
        <strain evidence="12">Nigerian</strain>
    </source>
</reference>
<dbReference type="PRINTS" id="PR00109">
    <property type="entry name" value="TYRKINASE"/>
</dbReference>
<dbReference type="PROSITE" id="PS00107">
    <property type="entry name" value="PROTEIN_KINASE_ATP"/>
    <property type="match status" value="1"/>
</dbReference>
<dbReference type="Gene3D" id="1.10.510.10">
    <property type="entry name" value="Transferase(Phosphotransferase) domain 1"/>
    <property type="match status" value="1"/>
</dbReference>
<keyword evidence="5" id="KW-0418">Kinase</keyword>
<evidence type="ECO:0000256" key="7">
    <source>
        <dbReference type="PROSITE-ProRule" id="PRU10141"/>
    </source>
</evidence>
<dbReference type="InterPro" id="IPR008271">
    <property type="entry name" value="Ser/Thr_kinase_AS"/>
</dbReference>
<keyword evidence="4 7" id="KW-0547">Nucleotide-binding</keyword>
<evidence type="ECO:0000259" key="11">
    <source>
        <dbReference type="PROSITE" id="PS51285"/>
    </source>
</evidence>
<name>A0A803KF16_XENTR</name>
<dbReference type="GeneTree" id="ENSGT00940000155327"/>
<evidence type="ECO:0000256" key="8">
    <source>
        <dbReference type="RuleBase" id="RU000304"/>
    </source>
</evidence>
<comment type="similarity">
    <text evidence="8">Belongs to the protein kinase superfamily.</text>
</comment>
<dbReference type="InterPro" id="IPR001245">
    <property type="entry name" value="Ser-Thr/Tyr_kinase_cat_dom"/>
</dbReference>
<feature type="domain" description="AGC-kinase C-terminal" evidence="11">
    <location>
        <begin position="330"/>
        <end position="352"/>
    </location>
</feature>
<dbReference type="FunFam" id="1.10.510.10:FF:001110">
    <property type="entry name" value="AGC family protein kinase"/>
    <property type="match status" value="1"/>
</dbReference>
<dbReference type="SMART" id="SM00220">
    <property type="entry name" value="S_TKc"/>
    <property type="match status" value="1"/>
</dbReference>
<dbReference type="PANTHER" id="PTHR24351">
    <property type="entry name" value="RIBOSOMAL PROTEIN S6 KINASE"/>
    <property type="match status" value="1"/>
</dbReference>
<dbReference type="Gene3D" id="3.30.200.20">
    <property type="entry name" value="Phosphorylase Kinase, domain 1"/>
    <property type="match status" value="1"/>
</dbReference>
<dbReference type="SUPFAM" id="SSF56112">
    <property type="entry name" value="Protein kinase-like (PK-like)"/>
    <property type="match status" value="1"/>
</dbReference>
<feature type="region of interest" description="Disordered" evidence="9">
    <location>
        <begin position="1"/>
        <end position="69"/>
    </location>
</feature>
<dbReference type="InterPro" id="IPR000719">
    <property type="entry name" value="Prot_kinase_dom"/>
</dbReference>
<evidence type="ECO:0000256" key="2">
    <source>
        <dbReference type="ARBA" id="ARBA00022553"/>
    </source>
</evidence>
<keyword evidence="6 7" id="KW-0067">ATP-binding</keyword>
<sequence length="352" mass="40586">MEKRKWKRLLIPVDSSDSEEEQREKKRFRGSGDEEKKAKKRKKRPRSPEEHPAAGKEKKKSRGEAKTPSPFDINNYRLLKKLGEGTFGKVMLASYVTKNQLVAIKIMSKDGEQDDFKYTRREASVLQLAWRCPFLCKAMATFQTQSLIVLVMEYMSGGTLQDLLNTRGRLNRDQLLFYSSELVVGLQFLHSNGIIHRDLKPENILLDEEGHLKISDFGLACTSVFGRKTVWGYYGTPGYIAPEVLSDEQYNKGADWWSFGVILYEMATGYMPFPPMGTIEEQVEMILDTKPKYPESLPPDLRHLLKKLMKKKPERRLGVNGRIRDHPFFASVNWVEVERRRLVPPVRPTTVS</sequence>
<evidence type="ECO:0000256" key="1">
    <source>
        <dbReference type="ARBA" id="ARBA00022527"/>
    </source>
</evidence>
<protein>
    <recommendedName>
        <fullName evidence="13">Protein kinase domain-containing protein</fullName>
    </recommendedName>
</protein>
<evidence type="ECO:0000256" key="5">
    <source>
        <dbReference type="ARBA" id="ARBA00022777"/>
    </source>
</evidence>
<proteinExistence type="inferred from homology"/>
<dbReference type="Ensembl" id="ENSXETT00000119453">
    <property type="protein sequence ID" value="ENSXETP00000118997"/>
    <property type="gene ID" value="ENSXETG00000044678"/>
</dbReference>
<dbReference type="AlphaFoldDB" id="A0A803KF16"/>
<evidence type="ECO:0000313" key="12">
    <source>
        <dbReference type="Ensembl" id="ENSXETP00000118997"/>
    </source>
</evidence>
<accession>A0A803KF16</accession>
<evidence type="ECO:0000256" key="9">
    <source>
        <dbReference type="SAM" id="MobiDB-lite"/>
    </source>
</evidence>
<keyword evidence="2" id="KW-0597">Phosphoprotein</keyword>
<evidence type="ECO:0000259" key="10">
    <source>
        <dbReference type="PROSITE" id="PS50011"/>
    </source>
</evidence>
<keyword evidence="1 8" id="KW-0723">Serine/threonine-protein kinase</keyword>
<feature type="domain" description="Protein kinase" evidence="10">
    <location>
        <begin position="76"/>
        <end position="329"/>
    </location>
</feature>
<dbReference type="GO" id="GO:0005524">
    <property type="term" value="F:ATP binding"/>
    <property type="evidence" value="ECO:0007669"/>
    <property type="project" value="UniProtKB-UniRule"/>
</dbReference>
<dbReference type="PROSITE" id="PS00108">
    <property type="entry name" value="PROTEIN_KINASE_ST"/>
    <property type="match status" value="1"/>
</dbReference>
<dbReference type="Pfam" id="PF00069">
    <property type="entry name" value="Pkinase"/>
    <property type="match status" value="1"/>
</dbReference>
<keyword evidence="3" id="KW-0808">Transferase</keyword>
<reference evidence="12" key="2">
    <citation type="submission" date="2021-03" db="UniProtKB">
        <authorList>
            <consortium name="Ensembl"/>
        </authorList>
    </citation>
    <scope>IDENTIFICATION</scope>
</reference>
<dbReference type="InParanoid" id="A0A803KF16"/>
<organism evidence="12">
    <name type="scientific">Xenopus tropicalis</name>
    <name type="common">Western clawed frog</name>
    <name type="synonym">Silurana tropicalis</name>
    <dbReference type="NCBI Taxonomy" id="8364"/>
    <lineage>
        <taxon>Eukaryota</taxon>
        <taxon>Metazoa</taxon>
        <taxon>Chordata</taxon>
        <taxon>Craniata</taxon>
        <taxon>Vertebrata</taxon>
        <taxon>Euteleostomi</taxon>
        <taxon>Amphibia</taxon>
        <taxon>Batrachia</taxon>
        <taxon>Anura</taxon>
        <taxon>Pipoidea</taxon>
        <taxon>Pipidae</taxon>
        <taxon>Xenopodinae</taxon>
        <taxon>Xenopus</taxon>
        <taxon>Silurana</taxon>
    </lineage>
</organism>
<feature type="compositionally biased region" description="Basic and acidic residues" evidence="9">
    <location>
        <begin position="46"/>
        <end position="56"/>
    </location>
</feature>
<dbReference type="InterPro" id="IPR000961">
    <property type="entry name" value="AGC-kinase_C"/>
</dbReference>
<dbReference type="InterPro" id="IPR017441">
    <property type="entry name" value="Protein_kinase_ATP_BS"/>
</dbReference>
<evidence type="ECO:0000256" key="4">
    <source>
        <dbReference type="ARBA" id="ARBA00022741"/>
    </source>
</evidence>
<evidence type="ECO:0000256" key="6">
    <source>
        <dbReference type="ARBA" id="ARBA00022840"/>
    </source>
</evidence>